<dbReference type="Gene3D" id="2.120.10.80">
    <property type="entry name" value="Kelch-type beta propeller"/>
    <property type="match status" value="1"/>
</dbReference>
<protein>
    <submittedName>
        <fullName evidence="2">Uncharacterized protein</fullName>
    </submittedName>
</protein>
<evidence type="ECO:0000313" key="3">
    <source>
        <dbReference type="Proteomes" id="UP000663131"/>
    </source>
</evidence>
<dbReference type="SUPFAM" id="SSF117281">
    <property type="entry name" value="Kelch motif"/>
    <property type="match status" value="1"/>
</dbReference>
<name>A0A871R944_DEKBR</name>
<evidence type="ECO:0000256" key="1">
    <source>
        <dbReference type="SAM" id="MobiDB-lite"/>
    </source>
</evidence>
<dbReference type="PANTHER" id="PTHR23244">
    <property type="entry name" value="KELCH REPEAT DOMAIN"/>
    <property type="match status" value="1"/>
</dbReference>
<dbReference type="AlphaFoldDB" id="A0A871R944"/>
<dbReference type="Proteomes" id="UP000663131">
    <property type="component" value="Chromosome 9"/>
</dbReference>
<feature type="region of interest" description="Disordered" evidence="1">
    <location>
        <begin position="456"/>
        <end position="585"/>
    </location>
</feature>
<gene>
    <name evidence="2" type="ORF">BRETT_002568</name>
</gene>
<dbReference type="EMBL" id="CP063137">
    <property type="protein sequence ID" value="QOU22389.1"/>
    <property type="molecule type" value="Genomic_DNA"/>
</dbReference>
<feature type="compositionally biased region" description="Polar residues" evidence="1">
    <location>
        <begin position="547"/>
        <end position="560"/>
    </location>
</feature>
<accession>A0A871R944</accession>
<dbReference type="GeneID" id="64574492"/>
<dbReference type="OrthoDB" id="10251809at2759"/>
<evidence type="ECO:0000313" key="2">
    <source>
        <dbReference type="EMBL" id="QOU22389.1"/>
    </source>
</evidence>
<reference evidence="2" key="1">
    <citation type="submission" date="2020-10" db="EMBL/GenBank/DDBJ databases">
        <authorList>
            <person name="Palmer J.M."/>
        </authorList>
    </citation>
    <scope>NUCLEOTIDE SEQUENCE</scope>
    <source>
        <strain evidence="2">UCD 2041</strain>
    </source>
</reference>
<feature type="compositionally biased region" description="Basic and acidic residues" evidence="1">
    <location>
        <begin position="456"/>
        <end position="510"/>
    </location>
</feature>
<sequence length="838" mass="94555">MDKYLSQPDVPDFLKYPVVYPSYNAAVVSQGQCGMPDSAGLEKNGGACDISDVSGVSGKYLEYFRGLNYDSHMFEGRSTSATADYRRKHWILTPRAQETAKSEKSKGTKRVVDNPTSHFSSFVNLPSIFSDAPLTGIAYHAAASLNSNVYIFGGLVCMSRHSYECYLENLTDHFRIAPKNIKMVFEYDVPVPLSRDKLMNLASVPNEYLMVYMPDSNTFRHVIRLQGNRVKPVLCSGMVTPGRNSFLVYGGIELRTRITRPDPDHVIVTRTLHPNNDLWRFDALSSTFHQLRILVHPTYSTSLPLAIGRFGHSCTCLPVAEGPHSQSRYASCGFSSGESESGSSCGIASSSAVIFIMGGYKMSASGNSYVALNDLWKCDIFWDQYGFKDEVVCCPIGKFDLIGDQYELNLDMHGVLKPTAFAGESFSGLLDCHGDEPWPKPRGFFSMQLVDRSSVERSEKRRNCENKMNRENTPKHPEMHFERLSRDQRHPEICSEELSRGPSKELFREHLKQRRIPAKRPSKTASRSNSKSPESCKSHKSLPDSPENLTKNSSTDSSITPLFSKSPSPSLSLQQESTSPLSVNPEAAHTSMMPALHNKILLINGGSCEVHIKVRLENGECTFRKKVIFGDSWWFDFRQEKWIMMVTNKAGKQAELPICGHECTTNMYHMLIMGGISRDQFAPSVFETIPESGIPKGKELLYQSALKIVENFIKPEADSQDNRCFTSTPEGFLGIHTIRLGKKHDKLEVCYRTYILDLERFSWRPIDFYFVRCLASFVDKDAFLMFACSPMVRLESKLLLIGGDVRKVCRKNYRQRNHDLQNVYGGNVTELYTSFMRM</sequence>
<organism evidence="2 3">
    <name type="scientific">Dekkera bruxellensis</name>
    <name type="common">Brettanomyces custersii</name>
    <dbReference type="NCBI Taxonomy" id="5007"/>
    <lineage>
        <taxon>Eukaryota</taxon>
        <taxon>Fungi</taxon>
        <taxon>Dikarya</taxon>
        <taxon>Ascomycota</taxon>
        <taxon>Saccharomycotina</taxon>
        <taxon>Pichiomycetes</taxon>
        <taxon>Pichiales</taxon>
        <taxon>Pichiaceae</taxon>
        <taxon>Brettanomyces</taxon>
    </lineage>
</organism>
<feature type="compositionally biased region" description="Low complexity" evidence="1">
    <location>
        <begin position="561"/>
        <end position="582"/>
    </location>
</feature>
<dbReference type="PANTHER" id="PTHR23244:SF471">
    <property type="entry name" value="GUANINE NUCLEOTIDE-BINDING PROTEIN SUBUNIT BETA 1-RELATED"/>
    <property type="match status" value="1"/>
</dbReference>
<feature type="compositionally biased region" description="Polar residues" evidence="1">
    <location>
        <begin position="523"/>
        <end position="535"/>
    </location>
</feature>
<dbReference type="InterPro" id="IPR015915">
    <property type="entry name" value="Kelch-typ_b-propeller"/>
</dbReference>
<dbReference type="RefSeq" id="XP_041138882.1">
    <property type="nucleotide sequence ID" value="XM_041281091.1"/>
</dbReference>
<proteinExistence type="predicted"/>
<reference evidence="2" key="2">
    <citation type="journal article" name="BMC Genomics">
        <title>New genome assemblies reveal patterns of domestication and adaptation across Brettanomyces (Dekkera) species.</title>
        <authorList>
            <person name="Roach M.J."/>
            <person name="Borneman A.R."/>
        </authorList>
    </citation>
    <scope>NUCLEOTIDE SEQUENCE</scope>
    <source>
        <strain evidence="2">UCD 2041</strain>
    </source>
</reference>
<dbReference type="KEGG" id="bbrx:BRETT_002568"/>
<feature type="compositionally biased region" description="Basic residues" evidence="1">
    <location>
        <begin position="511"/>
        <end position="522"/>
    </location>
</feature>